<reference evidence="11 12" key="1">
    <citation type="journal article" date="2023" name="Microorganisms">
        <title>Thiorhodovibrio frisius and Trv. litoralis spp. nov., Two Novel Members from a Clade of Fastidious Purple Sulfur Bacteria That Exhibit Unique Red-Shifted Light-Harvesting Capabilities.</title>
        <authorList>
            <person name="Methner A."/>
            <person name="Kuzyk S.B."/>
            <person name="Petersen J."/>
            <person name="Bauer S."/>
            <person name="Brinkmann H."/>
            <person name="Sichau K."/>
            <person name="Wanner G."/>
            <person name="Wolf J."/>
            <person name="Neumann-Schaal M."/>
            <person name="Henke P."/>
            <person name="Tank M."/>
            <person name="Sproer C."/>
            <person name="Bunk B."/>
            <person name="Overmann J."/>
        </authorList>
    </citation>
    <scope>NUCLEOTIDE SEQUENCE [LARGE SCALE GENOMIC DNA]</scope>
    <source>
        <strain evidence="11 12">DSM 6702</strain>
    </source>
</reference>
<evidence type="ECO:0000256" key="8">
    <source>
        <dbReference type="ARBA" id="ARBA00039168"/>
    </source>
</evidence>
<dbReference type="EMBL" id="CP121472">
    <property type="protein sequence ID" value="WPL15197.1"/>
    <property type="molecule type" value="Genomic_DNA"/>
</dbReference>
<dbReference type="InterPro" id="IPR045324">
    <property type="entry name" value="Small_multidrug_res"/>
</dbReference>
<evidence type="ECO:0000256" key="6">
    <source>
        <dbReference type="ARBA" id="ARBA00023136"/>
    </source>
</evidence>
<evidence type="ECO:0000256" key="1">
    <source>
        <dbReference type="ARBA" id="ARBA00004651"/>
    </source>
</evidence>
<keyword evidence="3" id="KW-1003">Cell membrane</keyword>
<dbReference type="Proteomes" id="UP001432180">
    <property type="component" value="Chromosome"/>
</dbReference>
<evidence type="ECO:0000256" key="7">
    <source>
        <dbReference type="ARBA" id="ARBA00038151"/>
    </source>
</evidence>
<keyword evidence="5 10" id="KW-1133">Transmembrane helix</keyword>
<keyword evidence="4 9" id="KW-0812">Transmembrane</keyword>
<proteinExistence type="inferred from homology"/>
<dbReference type="InterPro" id="IPR037185">
    <property type="entry name" value="EmrE-like"/>
</dbReference>
<dbReference type="SUPFAM" id="SSF103481">
    <property type="entry name" value="Multidrug resistance efflux transporter EmrE"/>
    <property type="match status" value="1"/>
</dbReference>
<name>A0ABZ0S1A5_9GAMM</name>
<evidence type="ECO:0000313" key="11">
    <source>
        <dbReference type="EMBL" id="WPL15197.1"/>
    </source>
</evidence>
<evidence type="ECO:0000256" key="2">
    <source>
        <dbReference type="ARBA" id="ARBA00022448"/>
    </source>
</evidence>
<comment type="similarity">
    <text evidence="7">Belongs to the drug/metabolite transporter (DMT) superfamily. Small multidrug resistance (SMR) (TC 2.A.7.1) family. Gdx/SugE subfamily.</text>
</comment>
<evidence type="ECO:0000256" key="3">
    <source>
        <dbReference type="ARBA" id="ARBA00022475"/>
    </source>
</evidence>
<dbReference type="PANTHER" id="PTHR30561:SF0">
    <property type="entry name" value="GUANIDINIUM EXPORTER"/>
    <property type="match status" value="1"/>
</dbReference>
<gene>
    <name evidence="11" type="primary">sugE</name>
    <name evidence="11" type="ORF">Thiowin_00077</name>
</gene>
<evidence type="ECO:0000256" key="9">
    <source>
        <dbReference type="RuleBase" id="RU003942"/>
    </source>
</evidence>
<organism evidence="11 12">
    <name type="scientific">Thiorhodovibrio winogradskyi</name>
    <dbReference type="NCBI Taxonomy" id="77007"/>
    <lineage>
        <taxon>Bacteria</taxon>
        <taxon>Pseudomonadati</taxon>
        <taxon>Pseudomonadota</taxon>
        <taxon>Gammaproteobacteria</taxon>
        <taxon>Chromatiales</taxon>
        <taxon>Chromatiaceae</taxon>
        <taxon>Thiorhodovibrio</taxon>
    </lineage>
</organism>
<protein>
    <recommendedName>
        <fullName evidence="8">Guanidinium exporter</fullName>
    </recommendedName>
</protein>
<feature type="transmembrane region" description="Helical" evidence="10">
    <location>
        <begin position="86"/>
        <end position="105"/>
    </location>
</feature>
<sequence>MAWLYLIIAGFFEWGWPVGLKLGLAETGLRWSWIFFSVLCMTASGAFLLVAQKTIPMGTAYAVWTGIGAVGTFAIGLILFSEPATLARFFFVGLILIGIIGLKIASPQ</sequence>
<dbReference type="RefSeq" id="WP_328985783.1">
    <property type="nucleotide sequence ID" value="NZ_CP121472.1"/>
</dbReference>
<keyword evidence="6 10" id="KW-0472">Membrane</keyword>
<dbReference type="InterPro" id="IPR000390">
    <property type="entry name" value="Small_drug/metabolite_transptr"/>
</dbReference>
<accession>A0ABZ0S1A5</accession>
<evidence type="ECO:0000256" key="4">
    <source>
        <dbReference type="ARBA" id="ARBA00022692"/>
    </source>
</evidence>
<feature type="transmembrane region" description="Helical" evidence="10">
    <location>
        <begin position="58"/>
        <end position="80"/>
    </location>
</feature>
<keyword evidence="12" id="KW-1185">Reference proteome</keyword>
<dbReference type="Pfam" id="PF00893">
    <property type="entry name" value="Multi_Drug_Res"/>
    <property type="match status" value="1"/>
</dbReference>
<evidence type="ECO:0000256" key="5">
    <source>
        <dbReference type="ARBA" id="ARBA00022989"/>
    </source>
</evidence>
<feature type="transmembrane region" description="Helical" evidence="10">
    <location>
        <begin position="31"/>
        <end position="51"/>
    </location>
</feature>
<dbReference type="Gene3D" id="1.10.3730.20">
    <property type="match status" value="1"/>
</dbReference>
<evidence type="ECO:0000256" key="10">
    <source>
        <dbReference type="SAM" id="Phobius"/>
    </source>
</evidence>
<comment type="subcellular location">
    <subcellularLocation>
        <location evidence="1 9">Cell membrane</location>
        <topology evidence="1 9">Multi-pass membrane protein</topology>
    </subcellularLocation>
</comment>
<evidence type="ECO:0000313" key="12">
    <source>
        <dbReference type="Proteomes" id="UP001432180"/>
    </source>
</evidence>
<dbReference type="PANTHER" id="PTHR30561">
    <property type="entry name" value="SMR FAMILY PROTON-DEPENDENT DRUG EFFLUX TRANSPORTER SUGE"/>
    <property type="match status" value="1"/>
</dbReference>
<keyword evidence="2" id="KW-0813">Transport</keyword>